<dbReference type="EMBL" id="FRAU01000001">
    <property type="protein sequence ID" value="SHK12338.1"/>
    <property type="molecule type" value="Genomic_DNA"/>
</dbReference>
<dbReference type="InterPro" id="IPR024755">
    <property type="entry name" value="cpYpsA"/>
</dbReference>
<dbReference type="Proteomes" id="UP000185812">
    <property type="component" value="Unassembled WGS sequence"/>
</dbReference>
<reference evidence="2" key="1">
    <citation type="submission" date="2016-11" db="EMBL/GenBank/DDBJ databases">
        <authorList>
            <person name="Varghese N."/>
            <person name="Submissions S."/>
        </authorList>
    </citation>
    <scope>NUCLEOTIDE SEQUENCE [LARGE SCALE GENOMIC DNA]</scope>
    <source>
        <strain evidence="2">DSM 22212</strain>
    </source>
</reference>
<evidence type="ECO:0000313" key="1">
    <source>
        <dbReference type="EMBL" id="SHK12338.1"/>
    </source>
</evidence>
<name>A0A1M6PWS3_9BACT</name>
<dbReference type="Pfam" id="PF12694">
    <property type="entry name" value="cpYpsA"/>
    <property type="match status" value="1"/>
</dbReference>
<dbReference type="AlphaFoldDB" id="A0A1M6PWS3"/>
<keyword evidence="2" id="KW-1185">Reference proteome</keyword>
<dbReference type="STRING" id="633813.SAMN04488087_0362"/>
<dbReference type="Gene3D" id="3.40.50.450">
    <property type="match status" value="1"/>
</dbReference>
<accession>A0A1M6PWS3</accession>
<proteinExistence type="predicted"/>
<dbReference type="SUPFAM" id="SSF102405">
    <property type="entry name" value="MCP/YpsA-like"/>
    <property type="match status" value="1"/>
</dbReference>
<evidence type="ECO:0000313" key="2">
    <source>
        <dbReference type="Proteomes" id="UP000185812"/>
    </source>
</evidence>
<protein>
    <submittedName>
        <fullName evidence="1">Putative molybdenum carrier</fullName>
    </submittedName>
</protein>
<organism evidence="1 2">
    <name type="scientific">Rhodothermus profundi</name>
    <dbReference type="NCBI Taxonomy" id="633813"/>
    <lineage>
        <taxon>Bacteria</taxon>
        <taxon>Pseudomonadati</taxon>
        <taxon>Rhodothermota</taxon>
        <taxon>Rhodothermia</taxon>
        <taxon>Rhodothermales</taxon>
        <taxon>Rhodothermaceae</taxon>
        <taxon>Rhodothermus</taxon>
    </lineage>
</organism>
<dbReference type="RefSeq" id="WP_072714236.1">
    <property type="nucleotide sequence ID" value="NZ_FRAU01000001.1"/>
</dbReference>
<gene>
    <name evidence="1" type="ORF">SAMN04488087_0362</name>
</gene>
<dbReference type="OrthoDB" id="283616at2"/>
<sequence>MEGGKLKRVVSGGQTGVDRAALDAARAAGVPIGGWCPKGRWAEDGTIPESYPLQETPSADPLVRTTWNVRDSDGTLILHLGGPLRGGTAQTEKAARRLRKPCLVLALDRPADALAQEIAQWLKAQNIRVLNVAGPRESQAPGIYHRAYDVLTALFRVLAARSDG</sequence>